<feature type="region of interest" description="Disordered" evidence="1">
    <location>
        <begin position="390"/>
        <end position="409"/>
    </location>
</feature>
<name>A0A2A9MBA3_BESBE</name>
<reference evidence="3 4" key="1">
    <citation type="submission" date="2017-09" db="EMBL/GenBank/DDBJ databases">
        <title>Genome sequencing of Besnoitia besnoiti strain Bb-Ger1.</title>
        <authorList>
            <person name="Schares G."/>
            <person name="Venepally P."/>
            <person name="Lorenzi H.A."/>
        </authorList>
    </citation>
    <scope>NUCLEOTIDE SEQUENCE [LARGE SCALE GENOMIC DNA]</scope>
    <source>
        <strain evidence="3 4">Bb-Ger1</strain>
    </source>
</reference>
<dbReference type="RefSeq" id="XP_029217215.1">
    <property type="nucleotide sequence ID" value="XM_029366755.1"/>
</dbReference>
<dbReference type="AlphaFoldDB" id="A0A2A9MBA3"/>
<dbReference type="Proteomes" id="UP000224006">
    <property type="component" value="Chromosome VIII"/>
</dbReference>
<keyword evidence="2" id="KW-1133">Transmembrane helix</keyword>
<keyword evidence="2" id="KW-0472">Membrane</keyword>
<protein>
    <recommendedName>
        <fullName evidence="5">Transmembrane protein</fullName>
    </recommendedName>
</protein>
<feature type="transmembrane region" description="Helical" evidence="2">
    <location>
        <begin position="52"/>
        <end position="73"/>
    </location>
</feature>
<accession>A0A2A9MBA3</accession>
<evidence type="ECO:0000256" key="1">
    <source>
        <dbReference type="SAM" id="MobiDB-lite"/>
    </source>
</evidence>
<comment type="caution">
    <text evidence="3">The sequence shown here is derived from an EMBL/GenBank/DDBJ whole genome shotgun (WGS) entry which is preliminary data.</text>
</comment>
<dbReference type="PANTHER" id="PTHR31270:SF1">
    <property type="entry name" value="GLUTAMINYL-PEPTIDE CYCLOTRANSFERASE"/>
    <property type="match status" value="1"/>
</dbReference>
<evidence type="ECO:0000256" key="2">
    <source>
        <dbReference type="SAM" id="Phobius"/>
    </source>
</evidence>
<dbReference type="EMBL" id="NWUJ01000009">
    <property type="protein sequence ID" value="PFH33206.1"/>
    <property type="molecule type" value="Genomic_DNA"/>
</dbReference>
<dbReference type="GeneID" id="40313331"/>
<sequence length="799" mass="84543">MTRAASPAATTPFASARGRASPRRKVAASPNRQAPCTRSRLSCDKGFLPSTFVYLLLLSVLSGLLCIALFFALSSPPAAELAPASASVTSSAAASTAPSVFPSPQRPPFSFSPRSLGASDAHASPRFFSFVRASLKTFPHSTTPAPSAGRGLPPRPLAAGLPPFTQALLPSPFQPSLETLVPQVSGAASASLSAAARACLKTHEGASVLLETSGLYEASYIREFDFCSGRTLRQLYLHPSLFAEGAAYLWDTARRRLLLLVITWLENRMLVLDALTWAEVAQLQIPFEGWGLASSLSAADAALAATHLSPQGAPTTPFRPPAPRFPGASQADPLGGLEIRLQRQRLWATTGGDVLLELDVPSLLAAVSQGEAAVNRRPQRHAGTVNAALETPAETAAEKAAAETEAEADGLPLESRQANWMLRLASLFVGGTTVGVSQFTEKAEDLATIVEAEKTKKKDVQVSAVSAAPFALTVASALPAVAELPLVKIRSQTPIRCLGRALPRVNELEFLPERGSLVGNIFGEAVLAELDVQTGACIALFSFGGIGGLLQVNSLAPTGEGGDSNSKQRESGSLGAQKEPEKRDTRSRCGDRQPRDSAAAPREGATKAKVGKNVTLGKTPRRRAVEMTLNQLVCVGRSFLSQARRYPEHSESLLFGAQASRRLAGGVSLLSGVTSFAYIASFSRFSRLFILRLWSLLQSADRSNRVMNGVSLLPSLSSGAAAEVAPPVSSAAAPRKPRRLAASSAPVGYPSSLVVTGKQWKELHVAELLELHPPRALRSYLEVNQVFPGFFSFDGLARI</sequence>
<keyword evidence="2" id="KW-0812">Transmembrane</keyword>
<evidence type="ECO:0000313" key="4">
    <source>
        <dbReference type="Proteomes" id="UP000224006"/>
    </source>
</evidence>
<evidence type="ECO:0008006" key="5">
    <source>
        <dbReference type="Google" id="ProtNLM"/>
    </source>
</evidence>
<feature type="compositionally biased region" description="Basic and acidic residues" evidence="1">
    <location>
        <begin position="578"/>
        <end position="595"/>
    </location>
</feature>
<proteinExistence type="predicted"/>
<dbReference type="STRING" id="94643.A0A2A9MBA3"/>
<organism evidence="3 4">
    <name type="scientific">Besnoitia besnoiti</name>
    <name type="common">Apicomplexan protozoan</name>
    <dbReference type="NCBI Taxonomy" id="94643"/>
    <lineage>
        <taxon>Eukaryota</taxon>
        <taxon>Sar</taxon>
        <taxon>Alveolata</taxon>
        <taxon>Apicomplexa</taxon>
        <taxon>Conoidasida</taxon>
        <taxon>Coccidia</taxon>
        <taxon>Eucoccidiorida</taxon>
        <taxon>Eimeriorina</taxon>
        <taxon>Sarcocystidae</taxon>
        <taxon>Besnoitia</taxon>
    </lineage>
</organism>
<dbReference type="InterPro" id="IPR007788">
    <property type="entry name" value="QCT"/>
</dbReference>
<dbReference type="OrthoDB" id="409395at2759"/>
<feature type="compositionally biased region" description="Low complexity" evidence="1">
    <location>
        <begin position="1"/>
        <end position="17"/>
    </location>
</feature>
<dbReference type="Pfam" id="PF05096">
    <property type="entry name" value="Glu_cyclase_2"/>
    <property type="match status" value="1"/>
</dbReference>
<evidence type="ECO:0000313" key="3">
    <source>
        <dbReference type="EMBL" id="PFH33206.1"/>
    </source>
</evidence>
<feature type="region of interest" description="Disordered" evidence="1">
    <location>
        <begin position="1"/>
        <end position="38"/>
    </location>
</feature>
<gene>
    <name evidence="3" type="ORF">BESB_084050</name>
</gene>
<feature type="region of interest" description="Disordered" evidence="1">
    <location>
        <begin position="558"/>
        <end position="613"/>
    </location>
</feature>
<dbReference type="KEGG" id="bbes:BESB_084050"/>
<dbReference type="GO" id="GO:0016603">
    <property type="term" value="F:glutaminyl-peptide cyclotransferase activity"/>
    <property type="evidence" value="ECO:0007669"/>
    <property type="project" value="InterPro"/>
</dbReference>
<dbReference type="PANTHER" id="PTHR31270">
    <property type="entry name" value="GLUTAMINYL-PEPTIDE CYCLOTRANSFERASE"/>
    <property type="match status" value="1"/>
</dbReference>
<keyword evidence="4" id="KW-1185">Reference proteome</keyword>
<dbReference type="VEuPathDB" id="ToxoDB:BESB_084050"/>